<dbReference type="GO" id="GO:0071944">
    <property type="term" value="C:cell periphery"/>
    <property type="evidence" value="ECO:0007669"/>
    <property type="project" value="TreeGrafter"/>
</dbReference>
<evidence type="ECO:0000256" key="2">
    <source>
        <dbReference type="SAM" id="Phobius"/>
    </source>
</evidence>
<evidence type="ECO:0000313" key="4">
    <source>
        <dbReference type="Proteomes" id="UP001140453"/>
    </source>
</evidence>
<dbReference type="AlphaFoldDB" id="A0A9W8YR29"/>
<feature type="transmembrane region" description="Helical" evidence="2">
    <location>
        <begin position="279"/>
        <end position="299"/>
    </location>
</feature>
<dbReference type="InterPro" id="IPR037737">
    <property type="entry name" value="Srf1"/>
</dbReference>
<sequence>MDHPRPGTGSTAVDPNARRKIRTIPPWIASWEDKNGSPPAVVPHSVPRPPPQTVRPDHNSTPTAPQRRVSRDGYVNWTSEAPISKAPKNYVGKKRQTRRERMGRKYDHLRTAEPVIIPSYLMRDEASPWSTFVQASSYGHAAGERSEKVDPEKFDELMPGFNDTSSMRVTDTAPKRRSRRAALHEHIWRLLLNHPLVPALLRFSVLVLSIASLALSANLWQQDASSVSSIAGDVGITLRSQWLVAIIVDCVITPYVVYMTWDEYSGPQLGLRSPMRKVFLTNLDLFFIIFKSASATLAFSSLYEEGTPNAEMARMKALAAFLLLGLLGWVLNFTVNVFRLVQRLGPRAGDDEPKLLSYV</sequence>
<gene>
    <name evidence="3" type="ORF">N0V93_007174</name>
</gene>
<reference evidence="3" key="1">
    <citation type="submission" date="2022-10" db="EMBL/GenBank/DDBJ databases">
        <title>Tapping the CABI collections for fungal endophytes: first genome assemblies for Collariella, Neodidymelliopsis, Ascochyta clinopodiicola, Didymella pomorum, Didymosphaeria variabile, Neocosmospora piperis and Neocucurbitaria cava.</title>
        <authorList>
            <person name="Hill R."/>
        </authorList>
    </citation>
    <scope>NUCLEOTIDE SEQUENCE</scope>
    <source>
        <strain evidence="3">IMI 355082</strain>
    </source>
</reference>
<proteinExistence type="predicted"/>
<dbReference type="PANTHER" id="PTHR36819:SF1">
    <property type="entry name" value="REGULATOR OF PHOSPHOLIPASE D SRF1"/>
    <property type="match status" value="1"/>
</dbReference>
<dbReference type="Proteomes" id="UP001140453">
    <property type="component" value="Unassembled WGS sequence"/>
</dbReference>
<protein>
    <recommendedName>
        <fullName evidence="5">Regulator of phospholipase D SRF1</fullName>
    </recommendedName>
</protein>
<evidence type="ECO:0008006" key="5">
    <source>
        <dbReference type="Google" id="ProtNLM"/>
    </source>
</evidence>
<keyword evidence="2" id="KW-1133">Transmembrane helix</keyword>
<accession>A0A9W8YR29</accession>
<name>A0A9W8YR29_9PEZI</name>
<keyword evidence="2" id="KW-0472">Membrane</keyword>
<dbReference type="GO" id="GO:0000324">
    <property type="term" value="C:fungal-type vacuole"/>
    <property type="evidence" value="ECO:0007669"/>
    <property type="project" value="TreeGrafter"/>
</dbReference>
<feature type="transmembrane region" description="Helical" evidence="2">
    <location>
        <begin position="319"/>
        <end position="338"/>
    </location>
</feature>
<feature type="transmembrane region" description="Helical" evidence="2">
    <location>
        <begin position="240"/>
        <end position="258"/>
    </location>
</feature>
<organism evidence="3 4">
    <name type="scientific">Gnomoniopsis smithogilvyi</name>
    <dbReference type="NCBI Taxonomy" id="1191159"/>
    <lineage>
        <taxon>Eukaryota</taxon>
        <taxon>Fungi</taxon>
        <taxon>Dikarya</taxon>
        <taxon>Ascomycota</taxon>
        <taxon>Pezizomycotina</taxon>
        <taxon>Sordariomycetes</taxon>
        <taxon>Sordariomycetidae</taxon>
        <taxon>Diaporthales</taxon>
        <taxon>Gnomoniaceae</taxon>
        <taxon>Gnomoniopsis</taxon>
    </lineage>
</organism>
<evidence type="ECO:0000313" key="3">
    <source>
        <dbReference type="EMBL" id="KAJ4389702.1"/>
    </source>
</evidence>
<dbReference type="PANTHER" id="PTHR36819">
    <property type="entry name" value="REGULATOR OF PHOSPHOLIPASE D SRF1"/>
    <property type="match status" value="1"/>
</dbReference>
<feature type="transmembrane region" description="Helical" evidence="2">
    <location>
        <begin position="199"/>
        <end position="220"/>
    </location>
</feature>
<keyword evidence="4" id="KW-1185">Reference proteome</keyword>
<feature type="region of interest" description="Disordered" evidence="1">
    <location>
        <begin position="1"/>
        <end position="102"/>
    </location>
</feature>
<dbReference type="EMBL" id="JAPEVB010000004">
    <property type="protein sequence ID" value="KAJ4389702.1"/>
    <property type="molecule type" value="Genomic_DNA"/>
</dbReference>
<comment type="caution">
    <text evidence="3">The sequence shown here is derived from an EMBL/GenBank/DDBJ whole genome shotgun (WGS) entry which is preliminary data.</text>
</comment>
<dbReference type="OrthoDB" id="2589563at2759"/>
<evidence type="ECO:0000256" key="1">
    <source>
        <dbReference type="SAM" id="MobiDB-lite"/>
    </source>
</evidence>
<keyword evidence="2" id="KW-0812">Transmembrane</keyword>